<evidence type="ECO:0000259" key="5">
    <source>
        <dbReference type="PROSITE" id="PS50893"/>
    </source>
</evidence>
<evidence type="ECO:0000256" key="2">
    <source>
        <dbReference type="ARBA" id="ARBA00022448"/>
    </source>
</evidence>
<dbReference type="InterPro" id="IPR017871">
    <property type="entry name" value="ABC_transporter-like_CS"/>
</dbReference>
<feature type="domain" description="ABC transporter" evidence="5">
    <location>
        <begin position="12"/>
        <end position="236"/>
    </location>
</feature>
<dbReference type="SMART" id="SM00382">
    <property type="entry name" value="AAA"/>
    <property type="match status" value="1"/>
</dbReference>
<dbReference type="InterPro" id="IPR003439">
    <property type="entry name" value="ABC_transporter-like_ATP-bd"/>
</dbReference>
<dbReference type="Proteomes" id="UP000812013">
    <property type="component" value="Unassembled WGS sequence"/>
</dbReference>
<evidence type="ECO:0000256" key="4">
    <source>
        <dbReference type="ARBA" id="ARBA00022840"/>
    </source>
</evidence>
<dbReference type="PROSITE" id="PS00211">
    <property type="entry name" value="ABC_TRANSPORTER_1"/>
    <property type="match status" value="1"/>
</dbReference>
<accession>A0ABS6Z3J5</accession>
<evidence type="ECO:0000256" key="3">
    <source>
        <dbReference type="ARBA" id="ARBA00022741"/>
    </source>
</evidence>
<proteinExistence type="inferred from homology"/>
<dbReference type="EMBL" id="WTFF01000040">
    <property type="protein sequence ID" value="MBW5481974.1"/>
    <property type="molecule type" value="Genomic_DNA"/>
</dbReference>
<dbReference type="PROSITE" id="PS50893">
    <property type="entry name" value="ABC_TRANSPORTER_2"/>
    <property type="match status" value="1"/>
</dbReference>
<keyword evidence="4 6" id="KW-0067">ATP-binding</keyword>
<evidence type="ECO:0000313" key="6">
    <source>
        <dbReference type="EMBL" id="MBW5481974.1"/>
    </source>
</evidence>
<comment type="caution">
    <text evidence="6">The sequence shown here is derived from an EMBL/GenBank/DDBJ whole genome shotgun (WGS) entry which is preliminary data.</text>
</comment>
<comment type="similarity">
    <text evidence="1">Belongs to the ABC transporter superfamily.</text>
</comment>
<evidence type="ECO:0000256" key="1">
    <source>
        <dbReference type="ARBA" id="ARBA00005417"/>
    </source>
</evidence>
<dbReference type="Pfam" id="PF00005">
    <property type="entry name" value="ABC_tran"/>
    <property type="match status" value="1"/>
</dbReference>
<keyword evidence="2" id="KW-0813">Transport</keyword>
<name>A0ABS6Z3J5_9ACTN</name>
<keyword evidence="7" id="KW-1185">Reference proteome</keyword>
<dbReference type="Gene3D" id="3.40.50.300">
    <property type="entry name" value="P-loop containing nucleotide triphosphate hydrolases"/>
    <property type="match status" value="1"/>
</dbReference>
<dbReference type="InterPro" id="IPR003593">
    <property type="entry name" value="AAA+_ATPase"/>
</dbReference>
<dbReference type="PANTHER" id="PTHR43335">
    <property type="entry name" value="ABC TRANSPORTER, ATP-BINDING PROTEIN"/>
    <property type="match status" value="1"/>
</dbReference>
<dbReference type="GO" id="GO:0005524">
    <property type="term" value="F:ATP binding"/>
    <property type="evidence" value="ECO:0007669"/>
    <property type="project" value="UniProtKB-KW"/>
</dbReference>
<sequence length="305" mass="31888">MTGTPGMPASGVAAVALSRSFGPRTVLHDVSLHAPAGSVTGLLGANGAGKSTAIRIMLGLLRGGGQTLFFGQPLSAWSSPGHVVGAVLGGVAGHPAHQVRTHLTMVAKGLGLPKSRVDEVLDMVGLREAAGLRLKALSLGMAQRVGIAQAMLGNPPVLILDEPGNGLDPHSLRWLRTFLCDLAREGRAVLVSSHLLPEMEQLADGVVVLARGKVVAQTTMREITTRTGTVTAQSPSPDRLAALVEQAGGTTRPLQDGMISISGLDRFRVGALAAADSLPLTWLDERTSSLEEYYLSVAQEEFHIR</sequence>
<dbReference type="InterPro" id="IPR027417">
    <property type="entry name" value="P-loop_NTPase"/>
</dbReference>
<dbReference type="PANTHER" id="PTHR43335:SF4">
    <property type="entry name" value="ABC TRANSPORTER, ATP-BINDING PROTEIN"/>
    <property type="match status" value="1"/>
</dbReference>
<evidence type="ECO:0000313" key="7">
    <source>
        <dbReference type="Proteomes" id="UP000812013"/>
    </source>
</evidence>
<gene>
    <name evidence="6" type="ORF">GPJ59_08790</name>
</gene>
<keyword evidence="3" id="KW-0547">Nucleotide-binding</keyword>
<dbReference type="SUPFAM" id="SSF52540">
    <property type="entry name" value="P-loop containing nucleoside triphosphate hydrolases"/>
    <property type="match status" value="1"/>
</dbReference>
<reference evidence="6 7" key="1">
    <citation type="submission" date="2019-12" db="EMBL/GenBank/DDBJ databases">
        <title>Genome sequence of Streptomyces bambusae.</title>
        <authorList>
            <person name="Bansal K."/>
            <person name="Choksket S."/>
            <person name="Korpole S."/>
            <person name="Patil P.B."/>
        </authorList>
    </citation>
    <scope>NUCLEOTIDE SEQUENCE [LARGE SCALE GENOMIC DNA]</scope>
    <source>
        <strain evidence="6 7">SK60</strain>
    </source>
</reference>
<organism evidence="6 7">
    <name type="scientific">Streptomyces bambusae</name>
    <dbReference type="NCBI Taxonomy" id="1550616"/>
    <lineage>
        <taxon>Bacteria</taxon>
        <taxon>Bacillati</taxon>
        <taxon>Actinomycetota</taxon>
        <taxon>Actinomycetes</taxon>
        <taxon>Kitasatosporales</taxon>
        <taxon>Streptomycetaceae</taxon>
        <taxon>Streptomyces</taxon>
    </lineage>
</organism>
<protein>
    <submittedName>
        <fullName evidence="6">ATP-binding cassette domain-containing protein</fullName>
    </submittedName>
</protein>